<evidence type="ECO:0000313" key="9">
    <source>
        <dbReference type="Proteomes" id="UP000555411"/>
    </source>
</evidence>
<organism evidence="8 9">
    <name type="scientific">Paragemmobacter straminiformis</name>
    <dbReference type="NCBI Taxonomy" id="2045119"/>
    <lineage>
        <taxon>Bacteria</taxon>
        <taxon>Pseudomonadati</taxon>
        <taxon>Pseudomonadota</taxon>
        <taxon>Alphaproteobacteria</taxon>
        <taxon>Rhodobacterales</taxon>
        <taxon>Paracoccaceae</taxon>
        <taxon>Paragemmobacter</taxon>
    </lineage>
</organism>
<keyword evidence="5 6" id="KW-0472">Membrane</keyword>
<dbReference type="InterPro" id="IPR016181">
    <property type="entry name" value="Acyl_CoA_acyltransferase"/>
</dbReference>
<protein>
    <submittedName>
        <fullName evidence="8">DUF2156 domain-containing protein</fullName>
    </submittedName>
</protein>
<feature type="transmembrane region" description="Helical" evidence="6">
    <location>
        <begin position="12"/>
        <end position="30"/>
    </location>
</feature>
<feature type="transmembrane region" description="Helical" evidence="6">
    <location>
        <begin position="195"/>
        <end position="214"/>
    </location>
</feature>
<evidence type="ECO:0000313" key="8">
    <source>
        <dbReference type="EMBL" id="MBC2837308.1"/>
    </source>
</evidence>
<dbReference type="AlphaFoldDB" id="A0A842IF30"/>
<feature type="domain" description="Phosphatidylglycerol lysyltransferase C-terminal" evidence="7">
    <location>
        <begin position="308"/>
        <end position="566"/>
    </location>
</feature>
<dbReference type="Gene3D" id="3.40.630.30">
    <property type="match status" value="1"/>
</dbReference>
<keyword evidence="9" id="KW-1185">Reference proteome</keyword>
<dbReference type="GO" id="GO:0055091">
    <property type="term" value="P:phospholipid homeostasis"/>
    <property type="evidence" value="ECO:0007669"/>
    <property type="project" value="TreeGrafter"/>
</dbReference>
<gene>
    <name evidence="8" type="ORF">H7F16_17445</name>
</gene>
<feature type="transmembrane region" description="Helical" evidence="6">
    <location>
        <begin position="127"/>
        <end position="150"/>
    </location>
</feature>
<evidence type="ECO:0000256" key="1">
    <source>
        <dbReference type="ARBA" id="ARBA00004651"/>
    </source>
</evidence>
<keyword evidence="4 6" id="KW-1133">Transmembrane helix</keyword>
<dbReference type="PANTHER" id="PTHR34697">
    <property type="entry name" value="PHOSPHATIDYLGLYCEROL LYSYLTRANSFERASE"/>
    <property type="match status" value="1"/>
</dbReference>
<dbReference type="Pfam" id="PF09924">
    <property type="entry name" value="LPG_synthase_C"/>
    <property type="match status" value="1"/>
</dbReference>
<evidence type="ECO:0000256" key="3">
    <source>
        <dbReference type="ARBA" id="ARBA00022692"/>
    </source>
</evidence>
<proteinExistence type="predicted"/>
<evidence type="ECO:0000256" key="4">
    <source>
        <dbReference type="ARBA" id="ARBA00022989"/>
    </source>
</evidence>
<dbReference type="Proteomes" id="UP000555411">
    <property type="component" value="Unassembled WGS sequence"/>
</dbReference>
<sequence>MAAKVKGFAGRLARPALTVAAGGGLLWLLASRLDHIDPQAVRDLLFSLAPQQWALALLAVAASFIAVGGQERTLHRHLGTGISGAQAFAAGMASGAVSQAAGFGPLTGALIRWRLLPDLTLWQATRLSAAMTVGFLSALAVLASTALVAFHATRYEALGWAILGAAAGLGVLSTLRPRWLPKPAVWPNGLTIAAFLGWAALDLAALTLALWALFPAPHAPAFSALLPVVLLALGAGLASGAPAGVGAFEMVLIFFLPAVPEAALMAAVVAWRACFYALPALLGMGWAALSPRPPATARSLPPHPAQHATRAETALLHQGDLALARTAAQTCLTGTTAHLLVAFFEPFPGPPEGASLAALSTLARAQNRRPALYKTDARLAATARRAGWRTLRIAAEAVLHPPAFDLAGHAHATLRRKLRKARQAGVSVTRSHDPHCPQLSSLNTAWSRSHKGERGFSMGRFSPDHIARQRLYVACRAGEPIAFATFHCAAREWTLDLMRHGTSLPDGTMQALVLAAVEDARRLGIPRLSLAAVPDLPAWLARMAPSAGLRRFKQGFAPRWEGRYLAAPSFGTLALAGAEITAAIHRPPALKAAQPAGVQRIPPAHDDDAEYEFATVPASWQRKG</sequence>
<reference evidence="8 9" key="1">
    <citation type="journal article" date="2017" name="Int. J. Syst. Evol. Microbiol.">
        <title>Gemmobacter straminiformis sp. nov., isolated from an artificial fountain.</title>
        <authorList>
            <person name="Kang J.Y."/>
            <person name="Kim M.J."/>
            <person name="Chun J."/>
            <person name="Son K.P."/>
            <person name="Jahng K.Y."/>
        </authorList>
    </citation>
    <scope>NUCLEOTIDE SEQUENCE [LARGE SCALE GENOMIC DNA]</scope>
    <source>
        <strain evidence="8 9">CAM-8</strain>
    </source>
</reference>
<dbReference type="GO" id="GO:0005886">
    <property type="term" value="C:plasma membrane"/>
    <property type="evidence" value="ECO:0007669"/>
    <property type="project" value="UniProtKB-SubCell"/>
</dbReference>
<dbReference type="InterPro" id="IPR051211">
    <property type="entry name" value="PG_lysyltransferase"/>
</dbReference>
<evidence type="ECO:0000256" key="5">
    <source>
        <dbReference type="ARBA" id="ARBA00023136"/>
    </source>
</evidence>
<dbReference type="InterPro" id="IPR024320">
    <property type="entry name" value="LPG_synthase_C"/>
</dbReference>
<comment type="caution">
    <text evidence="8">The sequence shown here is derived from an EMBL/GenBank/DDBJ whole genome shotgun (WGS) entry which is preliminary data.</text>
</comment>
<feature type="transmembrane region" description="Helical" evidence="6">
    <location>
        <begin position="157"/>
        <end position="175"/>
    </location>
</feature>
<evidence type="ECO:0000256" key="2">
    <source>
        <dbReference type="ARBA" id="ARBA00022475"/>
    </source>
</evidence>
<feature type="transmembrane region" description="Helical" evidence="6">
    <location>
        <begin position="50"/>
        <end position="67"/>
    </location>
</feature>
<dbReference type="GO" id="GO:0016755">
    <property type="term" value="F:aminoacyltransferase activity"/>
    <property type="evidence" value="ECO:0007669"/>
    <property type="project" value="TreeGrafter"/>
</dbReference>
<name>A0A842IF30_9RHOB</name>
<dbReference type="PANTHER" id="PTHR34697:SF2">
    <property type="entry name" value="PHOSPHATIDYLGLYCEROL LYSYLTRANSFERASE"/>
    <property type="match status" value="1"/>
</dbReference>
<dbReference type="SUPFAM" id="SSF55729">
    <property type="entry name" value="Acyl-CoA N-acyltransferases (Nat)"/>
    <property type="match status" value="1"/>
</dbReference>
<feature type="transmembrane region" description="Helical" evidence="6">
    <location>
        <begin position="87"/>
        <end position="107"/>
    </location>
</feature>
<keyword evidence="3 6" id="KW-0812">Transmembrane</keyword>
<comment type="subcellular location">
    <subcellularLocation>
        <location evidence="1">Cell membrane</location>
        <topology evidence="1">Multi-pass membrane protein</topology>
    </subcellularLocation>
</comment>
<evidence type="ECO:0000256" key="6">
    <source>
        <dbReference type="SAM" id="Phobius"/>
    </source>
</evidence>
<feature type="transmembrane region" description="Helical" evidence="6">
    <location>
        <begin position="262"/>
        <end position="289"/>
    </location>
</feature>
<evidence type="ECO:0000259" key="7">
    <source>
        <dbReference type="Pfam" id="PF09924"/>
    </source>
</evidence>
<dbReference type="EMBL" id="JACLQD010000005">
    <property type="protein sequence ID" value="MBC2837308.1"/>
    <property type="molecule type" value="Genomic_DNA"/>
</dbReference>
<accession>A0A842IF30</accession>
<dbReference type="RefSeq" id="WP_185798905.1">
    <property type="nucleotide sequence ID" value="NZ_JACLQD010000005.1"/>
</dbReference>
<keyword evidence="2" id="KW-1003">Cell membrane</keyword>
<feature type="transmembrane region" description="Helical" evidence="6">
    <location>
        <begin position="226"/>
        <end position="256"/>
    </location>
</feature>